<keyword evidence="1" id="KW-1133">Transmembrane helix</keyword>
<dbReference type="EMBL" id="NOIG01000001">
    <property type="protein sequence ID" value="OYD52040.1"/>
    <property type="molecule type" value="Genomic_DNA"/>
</dbReference>
<protein>
    <submittedName>
        <fullName evidence="2">Uncharacterized protein</fullName>
    </submittedName>
</protein>
<comment type="caution">
    <text evidence="2">The sequence shown here is derived from an EMBL/GenBank/DDBJ whole genome shotgun (WGS) entry which is preliminary data.</text>
</comment>
<keyword evidence="1" id="KW-0812">Transmembrane</keyword>
<proteinExistence type="predicted"/>
<organism evidence="2 3">
    <name type="scientific">Acidovorax kalamii</name>
    <dbReference type="NCBI Taxonomy" id="2004485"/>
    <lineage>
        <taxon>Bacteria</taxon>
        <taxon>Pseudomonadati</taxon>
        <taxon>Pseudomonadota</taxon>
        <taxon>Betaproteobacteria</taxon>
        <taxon>Burkholderiales</taxon>
        <taxon>Comamonadaceae</taxon>
        <taxon>Acidovorax</taxon>
    </lineage>
</organism>
<sequence>MLAGAPLAAHAHGQEVLAMAYAQVAVVAVCLLLAWWVPPLRGARWWAVLGCAAGVMVAWGRVLDLPRQSHAAEIMAWLVLAPLLGAAGAVAWARIRRGRDGR</sequence>
<evidence type="ECO:0000256" key="1">
    <source>
        <dbReference type="SAM" id="Phobius"/>
    </source>
</evidence>
<keyword evidence="1" id="KW-0472">Membrane</keyword>
<feature type="transmembrane region" description="Helical" evidence="1">
    <location>
        <begin position="45"/>
        <end position="62"/>
    </location>
</feature>
<reference evidence="2 3" key="1">
    <citation type="submission" date="2017-07" db="EMBL/GenBank/DDBJ databases">
        <title>Acidovorax KNDSW TSA 6 genome sequence and assembly.</title>
        <authorList>
            <person name="Mayilraj S."/>
        </authorList>
    </citation>
    <scope>NUCLEOTIDE SEQUENCE [LARGE SCALE GENOMIC DNA]</scope>
    <source>
        <strain evidence="2 3">KNDSW-TSA6</strain>
    </source>
</reference>
<evidence type="ECO:0000313" key="2">
    <source>
        <dbReference type="EMBL" id="OYD52040.1"/>
    </source>
</evidence>
<feature type="transmembrane region" description="Helical" evidence="1">
    <location>
        <begin position="74"/>
        <end position="93"/>
    </location>
</feature>
<evidence type="ECO:0000313" key="3">
    <source>
        <dbReference type="Proteomes" id="UP000215441"/>
    </source>
</evidence>
<accession>A0A235ESN1</accession>
<gene>
    <name evidence="2" type="ORF">CBY09_00650</name>
</gene>
<feature type="transmembrane region" description="Helical" evidence="1">
    <location>
        <begin position="20"/>
        <end position="38"/>
    </location>
</feature>
<name>A0A235ESN1_9BURK</name>
<keyword evidence="3" id="KW-1185">Reference proteome</keyword>
<dbReference type="Proteomes" id="UP000215441">
    <property type="component" value="Unassembled WGS sequence"/>
</dbReference>
<dbReference type="AlphaFoldDB" id="A0A235ESN1"/>